<dbReference type="Proteomes" id="UP000321523">
    <property type="component" value="Unassembled WGS sequence"/>
</dbReference>
<dbReference type="OrthoDB" id="3174560at2"/>
<gene>
    <name evidence="1" type="ORF">SAE02_32140</name>
</gene>
<name>A0A512DRL7_9PROT</name>
<protein>
    <submittedName>
        <fullName evidence="1">Uncharacterized protein</fullName>
    </submittedName>
</protein>
<dbReference type="AlphaFoldDB" id="A0A512DRL7"/>
<keyword evidence="2" id="KW-1185">Reference proteome</keyword>
<comment type="caution">
    <text evidence="1">The sequence shown here is derived from an EMBL/GenBank/DDBJ whole genome shotgun (WGS) entry which is preliminary data.</text>
</comment>
<dbReference type="EMBL" id="BJYZ01000013">
    <property type="protein sequence ID" value="GEO39066.1"/>
    <property type="molecule type" value="Genomic_DNA"/>
</dbReference>
<organism evidence="1 2">
    <name type="scientific">Skermanella aerolata</name>
    <dbReference type="NCBI Taxonomy" id="393310"/>
    <lineage>
        <taxon>Bacteria</taxon>
        <taxon>Pseudomonadati</taxon>
        <taxon>Pseudomonadota</taxon>
        <taxon>Alphaproteobacteria</taxon>
        <taxon>Rhodospirillales</taxon>
        <taxon>Azospirillaceae</taxon>
        <taxon>Skermanella</taxon>
    </lineage>
</organism>
<evidence type="ECO:0000313" key="1">
    <source>
        <dbReference type="EMBL" id="GEO39066.1"/>
    </source>
</evidence>
<sequence>MGKDVGAASAPEFEPKVNLGQHADWFKGEVERALREADDPTAIRISNEEVKAKWSRQRAELVKRAGIFRD</sequence>
<proteinExistence type="predicted"/>
<dbReference type="RefSeq" id="WP_044433557.1">
    <property type="nucleotide sequence ID" value="NZ_BJYZ01000013.1"/>
</dbReference>
<evidence type="ECO:0000313" key="2">
    <source>
        <dbReference type="Proteomes" id="UP000321523"/>
    </source>
</evidence>
<reference evidence="1 2" key="1">
    <citation type="submission" date="2019-07" db="EMBL/GenBank/DDBJ databases">
        <title>Whole genome shotgun sequence of Skermanella aerolata NBRC 106429.</title>
        <authorList>
            <person name="Hosoyama A."/>
            <person name="Uohara A."/>
            <person name="Ohji S."/>
            <person name="Ichikawa N."/>
        </authorList>
    </citation>
    <scope>NUCLEOTIDE SEQUENCE [LARGE SCALE GENOMIC DNA]</scope>
    <source>
        <strain evidence="1 2">NBRC 106429</strain>
    </source>
</reference>
<accession>A0A512DRL7</accession>